<keyword evidence="3" id="KW-0175">Coiled coil</keyword>
<name>A0A380LPP9_9FIRM</name>
<dbReference type="InterPro" id="IPR051309">
    <property type="entry name" value="ABCF_ATPase"/>
</dbReference>
<dbReference type="InterPro" id="IPR003439">
    <property type="entry name" value="ABC_transporter-like_ATP-bd"/>
</dbReference>
<dbReference type="GO" id="GO:0005524">
    <property type="term" value="F:ATP binding"/>
    <property type="evidence" value="ECO:0007669"/>
    <property type="project" value="UniProtKB-KW"/>
</dbReference>
<sequence length="486" mass="56388">MSMIQVEHLSFSYDSQQEMLFDDVSFSIDTDWKLGLVGRNGRGKTTFLSLLMKKYPYQGKIRSSVSFDYFPFVVADQEQWTIDVVRSIYPLVEDWQIQRELSYLQVEDDVLWREFSTLSQGEQTKVLLAVLFLKPGNFLLIDEPTNHLDAKARVVLMHYLQRKKGFILVSHDRKVLDGCVDHILAINRQTIEVQAGNYSSWFDRFETQQEKELQEDKRLRKDIRRLKSSALRTSMWSDKIEASKIGAADKGFVGHKSAKMMQRSKNIAKRQQAAIEQKEDLLKNVEEMESLQMKPLNHPASVLISLDEVTPLYDGKVIGKPQSFLIEKGQRIFLDGKNGCGKSSLLKLLVDPKREHRGKIQWASNLIVSYVSQDASFLQGTLSQYAKQYEIDKTLYRTLLRKMGFERWQFDQEIQSYSDGQKKKVMLARSLCEKAHLYIWDEPLNFIDIYTRMQIEKMILSSQATILIVEHDIAFRENVATKVVVL</sequence>
<keyword evidence="6" id="KW-1185">Reference proteome</keyword>
<evidence type="ECO:0000259" key="4">
    <source>
        <dbReference type="PROSITE" id="PS50893"/>
    </source>
</evidence>
<organism evidence="5 6">
    <name type="scientific">Faecalicoccus pleomorphus</name>
    <dbReference type="NCBI Taxonomy" id="1323"/>
    <lineage>
        <taxon>Bacteria</taxon>
        <taxon>Bacillati</taxon>
        <taxon>Bacillota</taxon>
        <taxon>Erysipelotrichia</taxon>
        <taxon>Erysipelotrichales</taxon>
        <taxon>Erysipelotrichaceae</taxon>
        <taxon>Faecalicoccus</taxon>
    </lineage>
</organism>
<dbReference type="GO" id="GO:0016887">
    <property type="term" value="F:ATP hydrolysis activity"/>
    <property type="evidence" value="ECO:0007669"/>
    <property type="project" value="InterPro"/>
</dbReference>
<dbReference type="InterPro" id="IPR003593">
    <property type="entry name" value="AAA+_ATPase"/>
</dbReference>
<dbReference type="OrthoDB" id="9760950at2"/>
<evidence type="ECO:0000256" key="3">
    <source>
        <dbReference type="SAM" id="Coils"/>
    </source>
</evidence>
<reference evidence="5 6" key="1">
    <citation type="submission" date="2018-06" db="EMBL/GenBank/DDBJ databases">
        <authorList>
            <consortium name="Pathogen Informatics"/>
            <person name="Doyle S."/>
        </authorList>
    </citation>
    <scope>NUCLEOTIDE SEQUENCE [LARGE SCALE GENOMIC DNA]</scope>
    <source>
        <strain evidence="5 6">NCTC11087</strain>
    </source>
</reference>
<gene>
    <name evidence="5" type="primary">yheS_1</name>
    <name evidence="5" type="ORF">NCTC11087_01729</name>
</gene>
<dbReference type="SMART" id="SM00382">
    <property type="entry name" value="AAA"/>
    <property type="match status" value="2"/>
</dbReference>
<keyword evidence="1" id="KW-0547">Nucleotide-binding</keyword>
<dbReference type="PROSITE" id="PS50893">
    <property type="entry name" value="ABC_TRANSPORTER_2"/>
    <property type="match status" value="2"/>
</dbReference>
<dbReference type="GeneID" id="77462674"/>
<dbReference type="AlphaFoldDB" id="A0A380LPP9"/>
<evidence type="ECO:0000313" key="5">
    <source>
        <dbReference type="EMBL" id="SUO04802.1"/>
    </source>
</evidence>
<dbReference type="RefSeq" id="WP_022790122.1">
    <property type="nucleotide sequence ID" value="NZ_UHFX01000003.1"/>
</dbReference>
<dbReference type="Gene3D" id="3.40.50.300">
    <property type="entry name" value="P-loop containing nucleotide triphosphate hydrolases"/>
    <property type="match status" value="2"/>
</dbReference>
<evidence type="ECO:0000313" key="6">
    <source>
        <dbReference type="Proteomes" id="UP000255523"/>
    </source>
</evidence>
<evidence type="ECO:0000256" key="2">
    <source>
        <dbReference type="ARBA" id="ARBA00022840"/>
    </source>
</evidence>
<dbReference type="InterPro" id="IPR027417">
    <property type="entry name" value="P-loop_NTPase"/>
</dbReference>
<feature type="domain" description="ABC transporter" evidence="4">
    <location>
        <begin position="4"/>
        <end position="213"/>
    </location>
</feature>
<dbReference type="PROSITE" id="PS00211">
    <property type="entry name" value="ABC_TRANSPORTER_1"/>
    <property type="match status" value="1"/>
</dbReference>
<dbReference type="PANTHER" id="PTHR42855">
    <property type="entry name" value="ABC TRANSPORTER ATP-BINDING SUBUNIT"/>
    <property type="match status" value="1"/>
</dbReference>
<dbReference type="Proteomes" id="UP000255523">
    <property type="component" value="Unassembled WGS sequence"/>
</dbReference>
<dbReference type="InterPro" id="IPR017871">
    <property type="entry name" value="ABC_transporter-like_CS"/>
</dbReference>
<dbReference type="SUPFAM" id="SSF52540">
    <property type="entry name" value="P-loop containing nucleoside triphosphate hydrolases"/>
    <property type="match status" value="2"/>
</dbReference>
<dbReference type="CDD" id="cd03221">
    <property type="entry name" value="ABCF_EF-3"/>
    <property type="match status" value="2"/>
</dbReference>
<feature type="coiled-coil region" evidence="3">
    <location>
        <begin position="261"/>
        <end position="291"/>
    </location>
</feature>
<evidence type="ECO:0000256" key="1">
    <source>
        <dbReference type="ARBA" id="ARBA00022741"/>
    </source>
</evidence>
<proteinExistence type="predicted"/>
<protein>
    <submittedName>
        <fullName evidence="5">ABC transporter</fullName>
    </submittedName>
</protein>
<dbReference type="Pfam" id="PF00005">
    <property type="entry name" value="ABC_tran"/>
    <property type="match status" value="2"/>
</dbReference>
<dbReference type="EMBL" id="UHFX01000003">
    <property type="protein sequence ID" value="SUO04802.1"/>
    <property type="molecule type" value="Genomic_DNA"/>
</dbReference>
<dbReference type="PANTHER" id="PTHR42855:SF2">
    <property type="entry name" value="DRUG RESISTANCE ABC TRANSPORTER,ATP-BINDING PROTEIN"/>
    <property type="match status" value="1"/>
</dbReference>
<accession>A0A380LPP9</accession>
<dbReference type="NCBIfam" id="NF000355">
    <property type="entry name" value="ribo_prot_ABC_F"/>
    <property type="match status" value="1"/>
</dbReference>
<feature type="domain" description="ABC transporter" evidence="4">
    <location>
        <begin position="304"/>
        <end position="486"/>
    </location>
</feature>
<keyword evidence="2" id="KW-0067">ATP-binding</keyword>